<dbReference type="InterPro" id="IPR000433">
    <property type="entry name" value="Znf_ZZ"/>
</dbReference>
<organism evidence="6 7">
    <name type="scientific">Triparma columacea</name>
    <dbReference type="NCBI Taxonomy" id="722753"/>
    <lineage>
        <taxon>Eukaryota</taxon>
        <taxon>Sar</taxon>
        <taxon>Stramenopiles</taxon>
        <taxon>Ochrophyta</taxon>
        <taxon>Bolidophyceae</taxon>
        <taxon>Parmales</taxon>
        <taxon>Triparmaceae</taxon>
        <taxon>Triparma</taxon>
    </lineage>
</organism>
<dbReference type="Pfam" id="PF00569">
    <property type="entry name" value="ZZ"/>
    <property type="match status" value="1"/>
</dbReference>
<dbReference type="PROSITE" id="PS50135">
    <property type="entry name" value="ZF_ZZ_2"/>
    <property type="match status" value="1"/>
</dbReference>
<dbReference type="GO" id="GO:0008270">
    <property type="term" value="F:zinc ion binding"/>
    <property type="evidence" value="ECO:0007669"/>
    <property type="project" value="UniProtKB-KW"/>
</dbReference>
<feature type="domain" description="ZZ-type" evidence="5">
    <location>
        <begin position="88"/>
        <end position="152"/>
    </location>
</feature>
<comment type="caution">
    <text evidence="6">The sequence shown here is derived from an EMBL/GenBank/DDBJ whole genome shotgun (WGS) entry which is preliminary data.</text>
</comment>
<evidence type="ECO:0000256" key="3">
    <source>
        <dbReference type="ARBA" id="ARBA00022833"/>
    </source>
</evidence>
<dbReference type="SMART" id="SM00291">
    <property type="entry name" value="ZnF_ZZ"/>
    <property type="match status" value="1"/>
</dbReference>
<reference evidence="7" key="1">
    <citation type="journal article" date="2023" name="Commun. Biol.">
        <title>Genome analysis of Parmales, the sister group of diatoms, reveals the evolutionary specialization of diatoms from phago-mixotrophs to photoautotrophs.</title>
        <authorList>
            <person name="Ban H."/>
            <person name="Sato S."/>
            <person name="Yoshikawa S."/>
            <person name="Yamada K."/>
            <person name="Nakamura Y."/>
            <person name="Ichinomiya M."/>
            <person name="Sato N."/>
            <person name="Blanc-Mathieu R."/>
            <person name="Endo H."/>
            <person name="Kuwata A."/>
            <person name="Ogata H."/>
        </authorList>
    </citation>
    <scope>NUCLEOTIDE SEQUENCE [LARGE SCALE GENOMIC DNA]</scope>
</reference>
<evidence type="ECO:0000256" key="4">
    <source>
        <dbReference type="PROSITE-ProRule" id="PRU00228"/>
    </source>
</evidence>
<dbReference type="SUPFAM" id="SSF57850">
    <property type="entry name" value="RING/U-box"/>
    <property type="match status" value="1"/>
</dbReference>
<proteinExistence type="predicted"/>
<evidence type="ECO:0000256" key="2">
    <source>
        <dbReference type="ARBA" id="ARBA00022771"/>
    </source>
</evidence>
<dbReference type="AlphaFoldDB" id="A0A9W7GAH8"/>
<dbReference type="Gene3D" id="3.30.60.90">
    <property type="match status" value="1"/>
</dbReference>
<keyword evidence="2 4" id="KW-0863">Zinc-finger</keyword>
<keyword evidence="1" id="KW-0479">Metal-binding</keyword>
<gene>
    <name evidence="6" type="ORF">TrCOL_g5132</name>
</gene>
<evidence type="ECO:0000313" key="6">
    <source>
        <dbReference type="EMBL" id="GMI37913.1"/>
    </source>
</evidence>
<dbReference type="PANTHER" id="PTHR15090">
    <property type="entry name" value="SEQUESTOSOME 1-RELATED"/>
    <property type="match status" value="1"/>
</dbReference>
<dbReference type="Proteomes" id="UP001165065">
    <property type="component" value="Unassembled WGS sequence"/>
</dbReference>
<dbReference type="InterPro" id="IPR052260">
    <property type="entry name" value="Autophagy_Rcpt_SigReg"/>
</dbReference>
<accession>A0A9W7GAH8</accession>
<evidence type="ECO:0000259" key="5">
    <source>
        <dbReference type="PROSITE" id="PS50135"/>
    </source>
</evidence>
<dbReference type="EMBL" id="BRYA01000078">
    <property type="protein sequence ID" value="GMI37913.1"/>
    <property type="molecule type" value="Genomic_DNA"/>
</dbReference>
<keyword evidence="7" id="KW-1185">Reference proteome</keyword>
<evidence type="ECO:0000256" key="1">
    <source>
        <dbReference type="ARBA" id="ARBA00022723"/>
    </source>
</evidence>
<dbReference type="CDD" id="cd02340">
    <property type="entry name" value="ZZ_NBR1_like"/>
    <property type="match status" value="1"/>
</dbReference>
<evidence type="ECO:0000313" key="7">
    <source>
        <dbReference type="Proteomes" id="UP001165065"/>
    </source>
</evidence>
<dbReference type="OrthoDB" id="661148at2759"/>
<dbReference type="InterPro" id="IPR043145">
    <property type="entry name" value="Znf_ZZ_sf"/>
</dbReference>
<protein>
    <recommendedName>
        <fullName evidence="5">ZZ-type domain-containing protein</fullName>
    </recommendedName>
</protein>
<name>A0A9W7GAH8_9STRA</name>
<keyword evidence="3" id="KW-0862">Zinc</keyword>
<sequence length="318" mass="34738">MSSFSFPSNEDELKATTREYQAPMTFGMAHVTSGRDGRFGPPTPNPKPVMFGMVQVTSGRDGGFGRPEPAVHEGWVPSGLFGGPGPEHVGITCDACSNPIRGIRHHCTSCPNFDLCHSCFDEKKAYGSHFPGLGNAGAIDTHLFLTIHEPAVSAANRADVSNISHLSHPNNLACTVCNDRITGFRFSCQAEAMLRREEELRLSEDVQKAFARVRGKTNGVFDVIELLQAQVASEFGLEEEVGKYILRHAEEYVGAEKAKELSLYRRHNICVDGDLNVGDFAPLERVPKLKVVNDEKILQVVNLADIRAPLVLLAGSHT</sequence>